<organism evidence="3 4">
    <name type="scientific">Rubellimicrobium roseum</name>
    <dbReference type="NCBI Taxonomy" id="687525"/>
    <lineage>
        <taxon>Bacteria</taxon>
        <taxon>Pseudomonadati</taxon>
        <taxon>Pseudomonadota</taxon>
        <taxon>Alphaproteobacteria</taxon>
        <taxon>Rhodobacterales</taxon>
        <taxon>Roseobacteraceae</taxon>
        <taxon>Rubellimicrobium</taxon>
    </lineage>
</organism>
<comment type="caution">
    <text evidence="3">The sequence shown here is derived from an EMBL/GenBank/DDBJ whole genome shotgun (WGS) entry which is preliminary data.</text>
</comment>
<evidence type="ECO:0000256" key="1">
    <source>
        <dbReference type="SAM" id="MobiDB-lite"/>
    </source>
</evidence>
<dbReference type="Gene3D" id="2.30.30.40">
    <property type="entry name" value="SH3 Domains"/>
    <property type="match status" value="1"/>
</dbReference>
<evidence type="ECO:0000259" key="2">
    <source>
        <dbReference type="PROSITE" id="PS51781"/>
    </source>
</evidence>
<proteinExistence type="predicted"/>
<dbReference type="InterPro" id="IPR003646">
    <property type="entry name" value="SH3-like_bac-type"/>
</dbReference>
<dbReference type="Proteomes" id="UP000305709">
    <property type="component" value="Unassembled WGS sequence"/>
</dbReference>
<feature type="region of interest" description="Disordered" evidence="1">
    <location>
        <begin position="53"/>
        <end position="72"/>
    </location>
</feature>
<dbReference type="AlphaFoldDB" id="A0A5C4NB01"/>
<protein>
    <submittedName>
        <fullName evidence="3">SH3 domain-containing protein</fullName>
    </submittedName>
</protein>
<evidence type="ECO:0000313" key="4">
    <source>
        <dbReference type="Proteomes" id="UP000305709"/>
    </source>
</evidence>
<gene>
    <name evidence="3" type="ORF">FHG71_13020</name>
</gene>
<dbReference type="RefSeq" id="WP_139082123.1">
    <property type="nucleotide sequence ID" value="NZ_VDFV01000019.1"/>
</dbReference>
<sequence>MRLLFLPLAFVALAWAYWALSGGSDFEPRQRAEAPEPVAPAAPEPARLLDEVSAVAPTAATDPAADPPEVPAAVDPEPAPVPADTTEALVDDAPEPLPEQPILAADVLALLAPDAPRAAPEGVTVAAASANAGADLRRVTGTRVNVRSGPGTGNGVVAQVGEGDTAEVLGQDGGWVRIRTPDGTEGWMSARFLAGPEG</sequence>
<evidence type="ECO:0000313" key="3">
    <source>
        <dbReference type="EMBL" id="TNC70311.1"/>
    </source>
</evidence>
<dbReference type="OrthoDB" id="7433551at2"/>
<feature type="compositionally biased region" description="Low complexity" evidence="1">
    <location>
        <begin position="54"/>
        <end position="64"/>
    </location>
</feature>
<dbReference type="EMBL" id="VDFV01000019">
    <property type="protein sequence ID" value="TNC70311.1"/>
    <property type="molecule type" value="Genomic_DNA"/>
</dbReference>
<reference evidence="3 4" key="1">
    <citation type="submission" date="2019-06" db="EMBL/GenBank/DDBJ databases">
        <authorList>
            <person name="Jiang L."/>
        </authorList>
    </citation>
    <scope>NUCLEOTIDE SEQUENCE [LARGE SCALE GENOMIC DNA]</scope>
    <source>
        <strain evidence="3 4">YIM 48858</strain>
    </source>
</reference>
<feature type="domain" description="SH3b" evidence="2">
    <location>
        <begin position="134"/>
        <end position="197"/>
    </location>
</feature>
<dbReference type="Pfam" id="PF08239">
    <property type="entry name" value="SH3_3"/>
    <property type="match status" value="1"/>
</dbReference>
<dbReference type="SMART" id="SM00287">
    <property type="entry name" value="SH3b"/>
    <property type="match status" value="1"/>
</dbReference>
<feature type="region of interest" description="Disordered" evidence="1">
    <location>
        <begin position="26"/>
        <end position="45"/>
    </location>
</feature>
<dbReference type="PROSITE" id="PS51781">
    <property type="entry name" value="SH3B"/>
    <property type="match status" value="1"/>
</dbReference>
<accession>A0A5C4NB01</accession>
<keyword evidence="4" id="KW-1185">Reference proteome</keyword>
<name>A0A5C4NB01_9RHOB</name>